<gene>
    <name evidence="2" type="ORF">ACFSJU_19460</name>
</gene>
<feature type="signal peptide" evidence="1">
    <location>
        <begin position="1"/>
        <end position="23"/>
    </location>
</feature>
<dbReference type="EMBL" id="JBHUHZ010000006">
    <property type="protein sequence ID" value="MFD2164593.1"/>
    <property type="molecule type" value="Genomic_DNA"/>
</dbReference>
<keyword evidence="3" id="KW-1185">Reference proteome</keyword>
<reference evidence="3" key="1">
    <citation type="journal article" date="2019" name="Int. J. Syst. Evol. Microbiol.">
        <title>The Global Catalogue of Microorganisms (GCM) 10K type strain sequencing project: providing services to taxonomists for standard genome sequencing and annotation.</title>
        <authorList>
            <consortium name="The Broad Institute Genomics Platform"/>
            <consortium name="The Broad Institute Genome Sequencing Center for Infectious Disease"/>
            <person name="Wu L."/>
            <person name="Ma J."/>
        </authorList>
    </citation>
    <scope>NUCLEOTIDE SEQUENCE [LARGE SCALE GENOMIC DNA]</scope>
    <source>
        <strain evidence="3">KCTC 42217</strain>
    </source>
</reference>
<dbReference type="Gene3D" id="1.50.10.20">
    <property type="match status" value="1"/>
</dbReference>
<organism evidence="2 3">
    <name type="scientific">Paradesertivirga mongoliensis</name>
    <dbReference type="NCBI Taxonomy" id="2100740"/>
    <lineage>
        <taxon>Bacteria</taxon>
        <taxon>Pseudomonadati</taxon>
        <taxon>Bacteroidota</taxon>
        <taxon>Sphingobacteriia</taxon>
        <taxon>Sphingobacteriales</taxon>
        <taxon>Sphingobacteriaceae</taxon>
        <taxon>Paradesertivirga</taxon>
    </lineage>
</organism>
<dbReference type="InterPro" id="IPR012669">
    <property type="entry name" value="Pectate_lyase"/>
</dbReference>
<feature type="chain" id="PRO_5046401159" evidence="1">
    <location>
        <begin position="24"/>
        <end position="533"/>
    </location>
</feature>
<accession>A0ABW4ZR19</accession>
<evidence type="ECO:0000313" key="2">
    <source>
        <dbReference type="EMBL" id="MFD2164593.1"/>
    </source>
</evidence>
<name>A0ABW4ZR19_9SPHI</name>
<evidence type="ECO:0000256" key="1">
    <source>
        <dbReference type="SAM" id="SignalP"/>
    </source>
</evidence>
<dbReference type="Pfam" id="PF09492">
    <property type="entry name" value="Pec_lyase"/>
    <property type="match status" value="1"/>
</dbReference>
<keyword evidence="2" id="KW-0456">Lyase</keyword>
<dbReference type="SUPFAM" id="SSF81853">
    <property type="entry name" value="Family 10 polysaccharide lyase"/>
    <property type="match status" value="1"/>
</dbReference>
<proteinExistence type="predicted"/>
<sequence length="533" mass="60608">MYSPKYLLNLCFYALFLSSITTAQTITTAESAEKAMRRATDFMFGKVSTGGGFVWHYTTDLSRRWGEMEAYKSMIWVQGGGTVAVGNTLLIAYRCTQNEYFYQSAQKVAAALIKGQSKNGGWNYMIDFAGENSLKRWYNTIGKNGWRLEEFQHYYGNDTYDDDVTSGAARFLLQMYVQKKDPAYKTALDRAVDFILKSQYPAGGWPQRYPLKYDFSKSGRPDYSSYYTFNDDVIGENIKFLIQCYQALGDKRLLSPIRRGMDFYLLAQQANGAWGQQYNMKMEPAGARSYEPPALLPSTTAGNCRLLMRFYQYTGDRKYLTHIPKAIEWLEKVKLPDSMNAGGRYSHPLYIEPETNKPVFVHRKGSNVKFGFYYSDYNDANLLAHMVGKRFIDIRKLREEYAAVSALSVIEATKNSPLKQEGGKNTQLFTILDEEGPELQANETTVNDIIAQLDMQGRWLTKHVSISNPYVGDGTNSEVTEKYASTLVGDETDTSPYRDLSDTEYISTPLYIRNMRTLAQFVKLAANNASTPK</sequence>
<dbReference type="GO" id="GO:0016829">
    <property type="term" value="F:lyase activity"/>
    <property type="evidence" value="ECO:0007669"/>
    <property type="project" value="UniProtKB-KW"/>
</dbReference>
<dbReference type="RefSeq" id="WP_255901558.1">
    <property type="nucleotide sequence ID" value="NZ_JAFMZO010000002.1"/>
</dbReference>
<keyword evidence="1" id="KW-0732">Signal</keyword>
<dbReference type="Proteomes" id="UP001597387">
    <property type="component" value="Unassembled WGS sequence"/>
</dbReference>
<evidence type="ECO:0000313" key="3">
    <source>
        <dbReference type="Proteomes" id="UP001597387"/>
    </source>
</evidence>
<comment type="caution">
    <text evidence="2">The sequence shown here is derived from an EMBL/GenBank/DDBJ whole genome shotgun (WGS) entry which is preliminary data.</text>
</comment>
<protein>
    <submittedName>
        <fullName evidence="2">Pectate lyase</fullName>
    </submittedName>
</protein>